<gene>
    <name evidence="1" type="ORF">A7L45_01420</name>
</gene>
<dbReference type="AlphaFoldDB" id="A0A1J0GBV6"/>
<proteinExistence type="predicted"/>
<sequence length="196" mass="22621">MNYNEETLSKLVEEIVGAKDISLVEIPCVDLYMDQVTTFFNEKLGSLKRNEEDKILTKTMINNYTKGKVLMPAKNKKYTNEHIILLTLIYNLKQTISISDINTLFDPIIDIKAPQSISVPLGDLYNDFLDIKEVQNKEFARDIDKDAKFIKEKIKEMGKEGGELLELILMILLLTNKANMQKRMAEKLIDNFLKKK</sequence>
<dbReference type="STRING" id="1552.A7L45_01420"/>
<evidence type="ECO:0008006" key="3">
    <source>
        <dbReference type="Google" id="ProtNLM"/>
    </source>
</evidence>
<name>A0A1J0GBV6_9CLOT</name>
<dbReference type="EMBL" id="CP015756">
    <property type="protein sequence ID" value="APC38818.1"/>
    <property type="molecule type" value="Genomic_DNA"/>
</dbReference>
<evidence type="ECO:0000313" key="2">
    <source>
        <dbReference type="Proteomes" id="UP000182569"/>
    </source>
</evidence>
<dbReference type="PANTHER" id="PTHR40056">
    <property type="entry name" value="HYPOTHETICAL CYTOSOLIC PROTEIN"/>
    <property type="match status" value="1"/>
</dbReference>
<dbReference type="KEGG" id="ceu:A7L45_01420"/>
<dbReference type="OrthoDB" id="3191472at2"/>
<evidence type="ECO:0000313" key="1">
    <source>
        <dbReference type="EMBL" id="APC38818.1"/>
    </source>
</evidence>
<dbReference type="PANTHER" id="PTHR40056:SF1">
    <property type="entry name" value="DUF1836 DOMAIN-CONTAINING PROTEIN"/>
    <property type="match status" value="1"/>
</dbReference>
<reference evidence="2" key="1">
    <citation type="journal article" date="2016" name="Front. Microbiol.">
        <title>Complete Genome Sequence of Clostridium estertheticum DSM 8809, a Microbe Identified in Spoiled Vacuum Packed Beef.</title>
        <authorList>
            <person name="Yu Z."/>
            <person name="Gunn L."/>
            <person name="Brennan E."/>
            <person name="Reid R."/>
            <person name="Wall P.G."/>
            <person name="Gaora O.P."/>
            <person name="Hurley D."/>
            <person name="Bolton D."/>
            <person name="Fanning S."/>
        </authorList>
    </citation>
    <scope>NUCLEOTIDE SEQUENCE [LARGE SCALE GENOMIC DNA]</scope>
    <source>
        <strain evidence="2">DSM 8809</strain>
    </source>
</reference>
<keyword evidence="2" id="KW-1185">Reference proteome</keyword>
<dbReference type="RefSeq" id="WP_071611115.1">
    <property type="nucleotide sequence ID" value="NZ_CP015756.1"/>
</dbReference>
<dbReference type="InterPro" id="IPR014975">
    <property type="entry name" value="DUF1836"/>
</dbReference>
<protein>
    <recommendedName>
        <fullName evidence="3">DUF1836 domain-containing protein</fullName>
    </recommendedName>
</protein>
<organism evidence="1 2">
    <name type="scientific">Clostridium estertheticum subsp. estertheticum</name>
    <dbReference type="NCBI Taxonomy" id="1552"/>
    <lineage>
        <taxon>Bacteria</taxon>
        <taxon>Bacillati</taxon>
        <taxon>Bacillota</taxon>
        <taxon>Clostridia</taxon>
        <taxon>Eubacteriales</taxon>
        <taxon>Clostridiaceae</taxon>
        <taxon>Clostridium</taxon>
    </lineage>
</organism>
<accession>A0A1J0GBV6</accession>
<dbReference type="Proteomes" id="UP000182569">
    <property type="component" value="Chromosome"/>
</dbReference>
<dbReference type="Pfam" id="PF08876">
    <property type="entry name" value="DUF1836"/>
    <property type="match status" value="1"/>
</dbReference>